<name>A0AAD7C911_9AGAR</name>
<dbReference type="AlphaFoldDB" id="A0AAD7C911"/>
<dbReference type="Proteomes" id="UP001221142">
    <property type="component" value="Unassembled WGS sequence"/>
</dbReference>
<evidence type="ECO:0000313" key="2">
    <source>
        <dbReference type="Proteomes" id="UP001221142"/>
    </source>
</evidence>
<proteinExistence type="predicted"/>
<gene>
    <name evidence="1" type="ORF">FB45DRAFT_1000484</name>
</gene>
<keyword evidence="2" id="KW-1185">Reference proteome</keyword>
<protein>
    <submittedName>
        <fullName evidence="1">Uncharacterized protein</fullName>
    </submittedName>
</protein>
<organism evidence="1 2">
    <name type="scientific">Roridomyces roridus</name>
    <dbReference type="NCBI Taxonomy" id="1738132"/>
    <lineage>
        <taxon>Eukaryota</taxon>
        <taxon>Fungi</taxon>
        <taxon>Dikarya</taxon>
        <taxon>Basidiomycota</taxon>
        <taxon>Agaricomycotina</taxon>
        <taxon>Agaricomycetes</taxon>
        <taxon>Agaricomycetidae</taxon>
        <taxon>Agaricales</taxon>
        <taxon>Marasmiineae</taxon>
        <taxon>Mycenaceae</taxon>
        <taxon>Roridomyces</taxon>
    </lineage>
</organism>
<sequence>MTRITPESHISSGTSATEGVPAHLAHQMASIQEDLRLLHVKLDSTTTPEDLKAQNAAMHKEIVQLREKIESLSTISAQGANSSSTTIQREFDRFNAKLDALPILGSAQKVLLVISRIKFVQDAAVMACPVAHWMDPHDRTIRTKELGSYKPVSTRSEYSLADEGLPDGVLVRFSSYVAGIGEYESTLWFKIRHSESCGANFRQTGTAFKGWINYTGLYYTLDSQLQTQASIARVKFIQNAAVSVCLLARWTDADGTLHTKNLGPYKPLGAHQEFNLIAEGIPHGSFIRFASNVAGIGEYTNDLVFKVDSDESVSKGATFVQAGTAFKGSFTFEDLYKMNEDIS</sequence>
<accession>A0AAD7C911</accession>
<comment type="caution">
    <text evidence="1">The sequence shown here is derived from an EMBL/GenBank/DDBJ whole genome shotgun (WGS) entry which is preliminary data.</text>
</comment>
<reference evidence="1" key="1">
    <citation type="submission" date="2023-03" db="EMBL/GenBank/DDBJ databases">
        <title>Massive genome expansion in bonnet fungi (Mycena s.s.) driven by repeated elements and novel gene families across ecological guilds.</title>
        <authorList>
            <consortium name="Lawrence Berkeley National Laboratory"/>
            <person name="Harder C.B."/>
            <person name="Miyauchi S."/>
            <person name="Viragh M."/>
            <person name="Kuo A."/>
            <person name="Thoen E."/>
            <person name="Andreopoulos B."/>
            <person name="Lu D."/>
            <person name="Skrede I."/>
            <person name="Drula E."/>
            <person name="Henrissat B."/>
            <person name="Morin E."/>
            <person name="Kohler A."/>
            <person name="Barry K."/>
            <person name="LaButti K."/>
            <person name="Morin E."/>
            <person name="Salamov A."/>
            <person name="Lipzen A."/>
            <person name="Mereny Z."/>
            <person name="Hegedus B."/>
            <person name="Baldrian P."/>
            <person name="Stursova M."/>
            <person name="Weitz H."/>
            <person name="Taylor A."/>
            <person name="Grigoriev I.V."/>
            <person name="Nagy L.G."/>
            <person name="Martin F."/>
            <person name="Kauserud H."/>
        </authorList>
    </citation>
    <scope>NUCLEOTIDE SEQUENCE</scope>
    <source>
        <strain evidence="1">9284</strain>
    </source>
</reference>
<evidence type="ECO:0000313" key="1">
    <source>
        <dbReference type="EMBL" id="KAJ7642075.1"/>
    </source>
</evidence>
<dbReference type="EMBL" id="JARKIF010000004">
    <property type="protein sequence ID" value="KAJ7642075.1"/>
    <property type="molecule type" value="Genomic_DNA"/>
</dbReference>